<gene>
    <name evidence="2" type="ORF">CBOVIS_LOCUS6209</name>
</gene>
<evidence type="ECO:0000313" key="3">
    <source>
        <dbReference type="Proteomes" id="UP000494206"/>
    </source>
</evidence>
<comment type="caution">
    <text evidence="2">The sequence shown here is derived from an EMBL/GenBank/DDBJ whole genome shotgun (WGS) entry which is preliminary data.</text>
</comment>
<evidence type="ECO:0000313" key="2">
    <source>
        <dbReference type="EMBL" id="CAB3403793.1"/>
    </source>
</evidence>
<dbReference type="Proteomes" id="UP000494206">
    <property type="component" value="Unassembled WGS sequence"/>
</dbReference>
<feature type="transmembrane region" description="Helical" evidence="1">
    <location>
        <begin position="33"/>
        <end position="55"/>
    </location>
</feature>
<evidence type="ECO:0008006" key="4">
    <source>
        <dbReference type="Google" id="ProtNLM"/>
    </source>
</evidence>
<evidence type="ECO:0000256" key="1">
    <source>
        <dbReference type="SAM" id="Phobius"/>
    </source>
</evidence>
<protein>
    <recommendedName>
        <fullName evidence="4">Transmembrane protein 231</fullName>
    </recommendedName>
</protein>
<reference evidence="2 3" key="1">
    <citation type="submission" date="2020-04" db="EMBL/GenBank/DDBJ databases">
        <authorList>
            <person name="Laetsch R D."/>
            <person name="Stevens L."/>
            <person name="Kumar S."/>
            <person name="Blaxter L. M."/>
        </authorList>
    </citation>
    <scope>NUCLEOTIDE SEQUENCE [LARGE SCALE GENOMIC DNA]</scope>
</reference>
<organism evidence="2 3">
    <name type="scientific">Caenorhabditis bovis</name>
    <dbReference type="NCBI Taxonomy" id="2654633"/>
    <lineage>
        <taxon>Eukaryota</taxon>
        <taxon>Metazoa</taxon>
        <taxon>Ecdysozoa</taxon>
        <taxon>Nematoda</taxon>
        <taxon>Chromadorea</taxon>
        <taxon>Rhabditida</taxon>
        <taxon>Rhabditina</taxon>
        <taxon>Rhabditomorpha</taxon>
        <taxon>Rhabditoidea</taxon>
        <taxon>Rhabditidae</taxon>
        <taxon>Peloderinae</taxon>
        <taxon>Caenorhabditis</taxon>
    </lineage>
</organism>
<keyword evidence="1" id="KW-0472">Membrane</keyword>
<accession>A0A8S1ERH7</accession>
<name>A0A8S1ERH7_9PELO</name>
<keyword evidence="1" id="KW-0812">Transmembrane</keyword>
<keyword evidence="1" id="KW-1133">Transmembrane helix</keyword>
<dbReference type="AlphaFoldDB" id="A0A8S1ERH7"/>
<proteinExistence type="predicted"/>
<keyword evidence="3" id="KW-1185">Reference proteome</keyword>
<sequence length="181" mass="20654">MEAGRVIYTPGRIPNYRYYSETTVTIARVGLRIVQLILFVAFALFCLPTVLIVLYPDEIYHIVPKLQWQSRTEAAVNVSGHLWLDTNIKSAESAVRLRYFRKDNDFKDSLIIFIGEELLPSKPEYNVQNYDIVHCLPFGLHRNKVIPPMVAIGMAKACLGYIFTMTFEMEVVLHGSEIGAK</sequence>
<dbReference type="EMBL" id="CADEPM010000004">
    <property type="protein sequence ID" value="CAB3403793.1"/>
    <property type="molecule type" value="Genomic_DNA"/>
</dbReference>